<keyword evidence="3" id="KW-0418">Kinase</keyword>
<dbReference type="OrthoDB" id="5404599at2759"/>
<dbReference type="SUPFAM" id="SSF56112">
    <property type="entry name" value="Protein kinase-like (PK-like)"/>
    <property type="match status" value="1"/>
</dbReference>
<dbReference type="Pfam" id="PF01636">
    <property type="entry name" value="APH"/>
    <property type="match status" value="1"/>
</dbReference>
<evidence type="ECO:0000313" key="4">
    <source>
        <dbReference type="Proteomes" id="UP000076874"/>
    </source>
</evidence>
<evidence type="ECO:0000259" key="2">
    <source>
        <dbReference type="Pfam" id="PF01636"/>
    </source>
</evidence>
<name>A0A167YYF5_9HYPO</name>
<reference evidence="3 4" key="1">
    <citation type="journal article" date="2016" name="Genome Biol. Evol.">
        <title>Divergent and convergent evolution of fungal pathogenicity.</title>
        <authorList>
            <person name="Shang Y."/>
            <person name="Xiao G."/>
            <person name="Zheng P."/>
            <person name="Cen K."/>
            <person name="Zhan S."/>
            <person name="Wang C."/>
        </authorList>
    </citation>
    <scope>NUCLEOTIDE SEQUENCE [LARGE SCALE GENOMIC DNA]</scope>
    <source>
        <strain evidence="3 4">RCEF 264</strain>
    </source>
</reference>
<feature type="region of interest" description="Disordered" evidence="1">
    <location>
        <begin position="277"/>
        <end position="305"/>
    </location>
</feature>
<protein>
    <submittedName>
        <fullName evidence="3">Protein kinase-like domain protein</fullName>
    </submittedName>
</protein>
<dbReference type="EMBL" id="AZHD01000002">
    <property type="protein sequence ID" value="OAA66847.1"/>
    <property type="molecule type" value="Genomic_DNA"/>
</dbReference>
<evidence type="ECO:0000256" key="1">
    <source>
        <dbReference type="SAM" id="MobiDB-lite"/>
    </source>
</evidence>
<dbReference type="Proteomes" id="UP000076874">
    <property type="component" value="Unassembled WGS sequence"/>
</dbReference>
<comment type="caution">
    <text evidence="3">The sequence shown here is derived from an EMBL/GenBank/DDBJ whole genome shotgun (WGS) entry which is preliminary data.</text>
</comment>
<sequence>MDANQPLPPPPIHQPPETGRALTEDRVPKSKYNRLLMNVLLRRVYTDPELDIMAAFNEVCSQKPEALRESLKRKRKAQPAPMQEESVLQCLRQFDRAVFIHGPTPSLQALLLTAQQRQDQDMGEADDDNEPEEEEEEEEEGTGSSPYSDDKDNEQTLATVLRRLLEAAVTIYEGSSRSTRTVLRISDQLVCKFCSLPSAVNEYHTLVFLETTLPSFPAPRAHGVVEFGCYGLLISDYIAGTDASKAWRIMTPRQKKSFSRQLDALFAPLRAVPWGCGDGDETNTTTSSSPPSSSPSAKTALGGLHGGGCVDRRRPDLAPGTNIYTVADFHKWLLSGAPRVEAPYRTMFQGIMDNFPTPKIVFTHGDLRLENVIVEQVGGADGGAGSASGADSTVSGDWKIRAVIDWEFAGFYPEYWEALFMTFLLFQRTKDDWCL</sequence>
<dbReference type="InterPro" id="IPR002575">
    <property type="entry name" value="Aminoglycoside_PTrfase"/>
</dbReference>
<dbReference type="PANTHER" id="PTHR21310:SF15">
    <property type="entry name" value="AMINOGLYCOSIDE PHOSPHOTRANSFERASE DOMAIN-CONTAINING PROTEIN"/>
    <property type="match status" value="1"/>
</dbReference>
<feature type="compositionally biased region" description="Pro residues" evidence="1">
    <location>
        <begin position="1"/>
        <end position="14"/>
    </location>
</feature>
<dbReference type="InterPro" id="IPR051678">
    <property type="entry name" value="AGP_Transferase"/>
</dbReference>
<organism evidence="3 4">
    <name type="scientific">Niveomyces insectorum RCEF 264</name>
    <dbReference type="NCBI Taxonomy" id="1081102"/>
    <lineage>
        <taxon>Eukaryota</taxon>
        <taxon>Fungi</taxon>
        <taxon>Dikarya</taxon>
        <taxon>Ascomycota</taxon>
        <taxon>Pezizomycotina</taxon>
        <taxon>Sordariomycetes</taxon>
        <taxon>Hypocreomycetidae</taxon>
        <taxon>Hypocreales</taxon>
        <taxon>Cordycipitaceae</taxon>
        <taxon>Niveomyces</taxon>
    </lineage>
</organism>
<dbReference type="STRING" id="1081102.A0A167YYF5"/>
<feature type="domain" description="Aminoglycoside phosphotransferase" evidence="2">
    <location>
        <begin position="176"/>
        <end position="375"/>
    </location>
</feature>
<dbReference type="Gene3D" id="3.90.1200.10">
    <property type="match status" value="1"/>
</dbReference>
<feature type="region of interest" description="Disordered" evidence="1">
    <location>
        <begin position="1"/>
        <end position="26"/>
    </location>
</feature>
<keyword evidence="3" id="KW-0808">Transferase</keyword>
<feature type="compositionally biased region" description="Low complexity" evidence="1">
    <location>
        <begin position="284"/>
        <end position="296"/>
    </location>
</feature>
<feature type="compositionally biased region" description="Acidic residues" evidence="1">
    <location>
        <begin position="121"/>
        <end position="141"/>
    </location>
</feature>
<dbReference type="PANTHER" id="PTHR21310">
    <property type="entry name" value="AMINOGLYCOSIDE PHOSPHOTRANSFERASE-RELATED-RELATED"/>
    <property type="match status" value="1"/>
</dbReference>
<proteinExistence type="predicted"/>
<accession>A0A167YYF5</accession>
<dbReference type="AlphaFoldDB" id="A0A167YYF5"/>
<keyword evidence="4" id="KW-1185">Reference proteome</keyword>
<dbReference type="GO" id="GO:0016301">
    <property type="term" value="F:kinase activity"/>
    <property type="evidence" value="ECO:0007669"/>
    <property type="project" value="UniProtKB-KW"/>
</dbReference>
<gene>
    <name evidence="3" type="ORF">SPI_01423</name>
</gene>
<evidence type="ECO:0000313" key="3">
    <source>
        <dbReference type="EMBL" id="OAA66847.1"/>
    </source>
</evidence>
<dbReference type="InterPro" id="IPR011009">
    <property type="entry name" value="Kinase-like_dom_sf"/>
</dbReference>
<feature type="region of interest" description="Disordered" evidence="1">
    <location>
        <begin position="115"/>
        <end position="153"/>
    </location>
</feature>